<sequence>MKQQIPILAATVLLLAGWEFSPAHRIITTEHPDGLIDSKAIPIKSADRVIIRFHVVDGKGVVE</sequence>
<accession>A0A8J6XV29</accession>
<organism evidence="1 2">
    <name type="scientific">Candidatus Polarisedimenticola svalbardensis</name>
    <dbReference type="NCBI Taxonomy" id="2886004"/>
    <lineage>
        <taxon>Bacteria</taxon>
        <taxon>Pseudomonadati</taxon>
        <taxon>Acidobacteriota</taxon>
        <taxon>Candidatus Polarisedimenticolia</taxon>
        <taxon>Candidatus Polarisedimenticolales</taxon>
        <taxon>Candidatus Polarisedimenticolaceae</taxon>
        <taxon>Candidatus Polarisedimenticola</taxon>
    </lineage>
</organism>
<dbReference type="EMBL" id="JACXWD010000033">
    <property type="protein sequence ID" value="MBD3868493.1"/>
    <property type="molecule type" value="Genomic_DNA"/>
</dbReference>
<name>A0A8J6XV29_9BACT</name>
<dbReference type="Proteomes" id="UP000648239">
    <property type="component" value="Unassembled WGS sequence"/>
</dbReference>
<gene>
    <name evidence="1" type="ORF">IFK94_10255</name>
</gene>
<protein>
    <submittedName>
        <fullName evidence="1">Uncharacterized protein</fullName>
    </submittedName>
</protein>
<proteinExistence type="predicted"/>
<reference evidence="1 2" key="1">
    <citation type="submission" date="2020-08" db="EMBL/GenBank/DDBJ databases">
        <title>Acidobacteriota in marine sediments use diverse sulfur dissimilation pathways.</title>
        <authorList>
            <person name="Wasmund K."/>
        </authorList>
    </citation>
    <scope>NUCLEOTIDE SEQUENCE [LARGE SCALE GENOMIC DNA]</scope>
    <source>
        <strain evidence="1">MAG AM4</strain>
    </source>
</reference>
<dbReference type="AlphaFoldDB" id="A0A8J6XV29"/>
<comment type="caution">
    <text evidence="1">The sequence shown here is derived from an EMBL/GenBank/DDBJ whole genome shotgun (WGS) entry which is preliminary data.</text>
</comment>
<evidence type="ECO:0000313" key="2">
    <source>
        <dbReference type="Proteomes" id="UP000648239"/>
    </source>
</evidence>
<evidence type="ECO:0000313" key="1">
    <source>
        <dbReference type="EMBL" id="MBD3868493.1"/>
    </source>
</evidence>